<sequence length="134" mass="15876">MLALCLGHKVANSNNFCLWCECQKELNDNFDYNWTISKNMNDINQNFIKKDDHIKKLLFPMFASIIGLIISKLKTTKQYDLKRKAIIDKMNQININFKFWQEDGSSNWKYTSLIGNNKLKMVREFDLTQIFPEN</sequence>
<protein>
    <submittedName>
        <fullName evidence="1">30682_t:CDS:1</fullName>
    </submittedName>
</protein>
<organism evidence="1 2">
    <name type="scientific">Gigaspora margarita</name>
    <dbReference type="NCBI Taxonomy" id="4874"/>
    <lineage>
        <taxon>Eukaryota</taxon>
        <taxon>Fungi</taxon>
        <taxon>Fungi incertae sedis</taxon>
        <taxon>Mucoromycota</taxon>
        <taxon>Glomeromycotina</taxon>
        <taxon>Glomeromycetes</taxon>
        <taxon>Diversisporales</taxon>
        <taxon>Gigasporaceae</taxon>
        <taxon>Gigaspora</taxon>
    </lineage>
</organism>
<proteinExistence type="predicted"/>
<comment type="caution">
    <text evidence="1">The sequence shown here is derived from an EMBL/GenBank/DDBJ whole genome shotgun (WGS) entry which is preliminary data.</text>
</comment>
<reference evidence="1 2" key="1">
    <citation type="submission" date="2021-06" db="EMBL/GenBank/DDBJ databases">
        <authorList>
            <person name="Kallberg Y."/>
            <person name="Tangrot J."/>
            <person name="Rosling A."/>
        </authorList>
    </citation>
    <scope>NUCLEOTIDE SEQUENCE [LARGE SCALE GENOMIC DNA]</scope>
    <source>
        <strain evidence="1 2">120-4 pot B 10/14</strain>
    </source>
</reference>
<name>A0ABN7VSU3_GIGMA</name>
<keyword evidence="2" id="KW-1185">Reference proteome</keyword>
<evidence type="ECO:0000313" key="1">
    <source>
        <dbReference type="EMBL" id="CAG8797467.1"/>
    </source>
</evidence>
<dbReference type="Proteomes" id="UP000789901">
    <property type="component" value="Unassembled WGS sequence"/>
</dbReference>
<evidence type="ECO:0000313" key="2">
    <source>
        <dbReference type="Proteomes" id="UP000789901"/>
    </source>
</evidence>
<accession>A0ABN7VSU3</accession>
<gene>
    <name evidence="1" type="ORF">GMARGA_LOCUS22398</name>
</gene>
<dbReference type="EMBL" id="CAJVQB010021584">
    <property type="protein sequence ID" value="CAG8797467.1"/>
    <property type="molecule type" value="Genomic_DNA"/>
</dbReference>